<organism evidence="7 8">
    <name type="scientific">Hibiscus syriacus</name>
    <name type="common">Rose of Sharon</name>
    <dbReference type="NCBI Taxonomy" id="106335"/>
    <lineage>
        <taxon>Eukaryota</taxon>
        <taxon>Viridiplantae</taxon>
        <taxon>Streptophyta</taxon>
        <taxon>Embryophyta</taxon>
        <taxon>Tracheophyta</taxon>
        <taxon>Spermatophyta</taxon>
        <taxon>Magnoliopsida</taxon>
        <taxon>eudicotyledons</taxon>
        <taxon>Gunneridae</taxon>
        <taxon>Pentapetalae</taxon>
        <taxon>rosids</taxon>
        <taxon>malvids</taxon>
        <taxon>Malvales</taxon>
        <taxon>Malvaceae</taxon>
        <taxon>Malvoideae</taxon>
        <taxon>Hibiscus</taxon>
    </lineage>
</organism>
<dbReference type="InterPro" id="IPR001623">
    <property type="entry name" value="DnaJ_domain"/>
</dbReference>
<comment type="caution">
    <text evidence="7">The sequence shown here is derived from an EMBL/GenBank/DDBJ whole genome shotgun (WGS) entry which is preliminary data.</text>
</comment>
<dbReference type="Pfam" id="PF06203">
    <property type="entry name" value="CCT"/>
    <property type="match status" value="1"/>
</dbReference>
<accession>A0A6A2Z9M2</accession>
<evidence type="ECO:0000256" key="2">
    <source>
        <dbReference type="ARBA" id="ARBA00023242"/>
    </source>
</evidence>
<evidence type="ECO:0000256" key="4">
    <source>
        <dbReference type="SAM" id="MobiDB-lite"/>
    </source>
</evidence>
<dbReference type="EMBL" id="VEPZ02001196">
    <property type="protein sequence ID" value="KAE8688119.1"/>
    <property type="molecule type" value="Genomic_DNA"/>
</dbReference>
<sequence>MGRVSSCFSFKPAKRQGGDPEKFKELAQAYEILSDPEKREIYDQYGEDALKEGMGGGAGAHDPFDIFSSFFGGSPFGGGSSRGRRQRRGEDVVHPLKVPVLSARIISSASLGQLRRKLVSSCWFFVSLAMKSAMRLASLESNTNWFLLFQIYQIMELKKVFGLINAIRPACSNAASVDSMMSNKTDSIMCFTARHAHSSLSFSGLAGESSAGDYQDCGASVLLMGEPTWSPPCTENTFLSSTRSNTVMRCKEKKKTRKFEKQVRYASRKARADVRKRVKGRFIKAVESKGKMKSMGGKKPKGGYMYFYMAECKRMNEDGTYNGSSRNDSKEYKERRKAREKKDVSIRCSIKRANSLIEHLKEKDQLNVLREMGFGLLIGLGDRPIRRELCRSLMEQFDVKQCIAKYGDYSFPLGVSTATAVLGVQNKGKSIVEVCRSKNWKALASKYGLNQKARVLLYLVGIFLCPTGDTSTDKDNMKLICDEGLKGKEEVVRVMAKLKLDRPRKLEMVIVKEVEEAEDAEEAVEKEKEMVGGVQPRVEEILERHKGEVEGKIDVVVNEVEVLRELNLLTGGKIDVVVKEVVELRSELTGVKEVVEKNLDEGGK</sequence>
<dbReference type="PROSITE" id="PS00636">
    <property type="entry name" value="DNAJ_1"/>
    <property type="match status" value="1"/>
</dbReference>
<evidence type="ECO:0000256" key="3">
    <source>
        <dbReference type="PROSITE-ProRule" id="PRU00357"/>
    </source>
</evidence>
<reference evidence="7" key="1">
    <citation type="submission" date="2019-09" db="EMBL/GenBank/DDBJ databases">
        <title>Draft genome information of white flower Hibiscus syriacus.</title>
        <authorList>
            <person name="Kim Y.-M."/>
        </authorList>
    </citation>
    <scope>NUCLEOTIDE SEQUENCE [LARGE SCALE GENOMIC DNA]</scope>
    <source>
        <strain evidence="7">YM2019G1</strain>
    </source>
</reference>
<proteinExistence type="predicted"/>
<dbReference type="InterPro" id="IPR036869">
    <property type="entry name" value="J_dom_sf"/>
</dbReference>
<dbReference type="SUPFAM" id="SSF46565">
    <property type="entry name" value="Chaperone J-domain"/>
    <property type="match status" value="1"/>
</dbReference>
<feature type="domain" description="J" evidence="5">
    <location>
        <begin position="1"/>
        <end position="46"/>
    </location>
</feature>
<gene>
    <name evidence="7" type="ORF">F3Y22_tig00111000pilonHSYRG00127</name>
</gene>
<feature type="domain" description="CCT" evidence="6">
    <location>
        <begin position="243"/>
        <end position="285"/>
    </location>
</feature>
<evidence type="ECO:0000256" key="1">
    <source>
        <dbReference type="ARBA" id="ARBA00004123"/>
    </source>
</evidence>
<dbReference type="Proteomes" id="UP000436088">
    <property type="component" value="Unassembled WGS sequence"/>
</dbReference>
<dbReference type="GO" id="GO:0030544">
    <property type="term" value="F:Hsp70 protein binding"/>
    <property type="evidence" value="ECO:0007669"/>
    <property type="project" value="InterPro"/>
</dbReference>
<dbReference type="InterPro" id="IPR018253">
    <property type="entry name" value="DnaJ_domain_CS"/>
</dbReference>
<dbReference type="PRINTS" id="PR00625">
    <property type="entry name" value="JDOMAIN"/>
</dbReference>
<keyword evidence="2 3" id="KW-0539">Nucleus</keyword>
<dbReference type="PROSITE" id="PS51017">
    <property type="entry name" value="CCT"/>
    <property type="match status" value="1"/>
</dbReference>
<feature type="region of interest" description="Disordered" evidence="4">
    <location>
        <begin position="319"/>
        <end position="338"/>
    </location>
</feature>
<dbReference type="GO" id="GO:0005634">
    <property type="term" value="C:nucleus"/>
    <property type="evidence" value="ECO:0007669"/>
    <property type="project" value="UniProtKB-SubCell"/>
</dbReference>
<evidence type="ECO:0000313" key="8">
    <source>
        <dbReference type="Proteomes" id="UP000436088"/>
    </source>
</evidence>
<dbReference type="PROSITE" id="PS50076">
    <property type="entry name" value="DNAJ_2"/>
    <property type="match status" value="1"/>
</dbReference>
<name>A0A6A2Z9M2_HIBSY</name>
<dbReference type="GO" id="GO:0006457">
    <property type="term" value="P:protein folding"/>
    <property type="evidence" value="ECO:0007669"/>
    <property type="project" value="InterPro"/>
</dbReference>
<dbReference type="InterPro" id="IPR044713">
    <property type="entry name" value="DNJA1/2-like"/>
</dbReference>
<evidence type="ECO:0000259" key="6">
    <source>
        <dbReference type="PROSITE" id="PS51017"/>
    </source>
</evidence>
<evidence type="ECO:0000259" key="5">
    <source>
        <dbReference type="PROSITE" id="PS50076"/>
    </source>
</evidence>
<dbReference type="Pfam" id="PF00226">
    <property type="entry name" value="DnaJ"/>
    <property type="match status" value="1"/>
</dbReference>
<protein>
    <submittedName>
        <fullName evidence="7">Zinc finger protein CONSTANS-LIKE 9</fullName>
    </submittedName>
</protein>
<dbReference type="InterPro" id="IPR010402">
    <property type="entry name" value="CCT_domain"/>
</dbReference>
<keyword evidence="8" id="KW-1185">Reference proteome</keyword>
<dbReference type="PANTHER" id="PTHR43888">
    <property type="entry name" value="DNAJ-LIKE-2, ISOFORM A-RELATED"/>
    <property type="match status" value="1"/>
</dbReference>
<dbReference type="AlphaFoldDB" id="A0A6A2Z9M2"/>
<evidence type="ECO:0000313" key="7">
    <source>
        <dbReference type="EMBL" id="KAE8688119.1"/>
    </source>
</evidence>
<dbReference type="Gene3D" id="1.10.287.110">
    <property type="entry name" value="DnaJ domain"/>
    <property type="match status" value="1"/>
</dbReference>
<comment type="subcellular location">
    <subcellularLocation>
        <location evidence="1 3">Nucleus</location>
    </subcellularLocation>
</comment>